<dbReference type="EMBL" id="CAJNOK010027425">
    <property type="protein sequence ID" value="CAF1419868.1"/>
    <property type="molecule type" value="Genomic_DNA"/>
</dbReference>
<feature type="domain" description="DZIP3-like HEPN" evidence="1">
    <location>
        <begin position="12"/>
        <end position="101"/>
    </location>
</feature>
<protein>
    <recommendedName>
        <fullName evidence="1">DZIP3-like HEPN domain-containing protein</fullName>
    </recommendedName>
</protein>
<dbReference type="Proteomes" id="UP000682733">
    <property type="component" value="Unassembled WGS sequence"/>
</dbReference>
<evidence type="ECO:0000313" key="4">
    <source>
        <dbReference type="Proteomes" id="UP000682733"/>
    </source>
</evidence>
<dbReference type="Pfam" id="PF18738">
    <property type="entry name" value="HEPN_DZIP3"/>
    <property type="match status" value="1"/>
</dbReference>
<organism evidence="3 4">
    <name type="scientific">Didymodactylos carnosus</name>
    <dbReference type="NCBI Taxonomy" id="1234261"/>
    <lineage>
        <taxon>Eukaryota</taxon>
        <taxon>Metazoa</taxon>
        <taxon>Spiralia</taxon>
        <taxon>Gnathifera</taxon>
        <taxon>Rotifera</taxon>
        <taxon>Eurotatoria</taxon>
        <taxon>Bdelloidea</taxon>
        <taxon>Philodinida</taxon>
        <taxon>Philodinidae</taxon>
        <taxon>Didymodactylos</taxon>
    </lineage>
</organism>
<proteinExistence type="predicted"/>
<evidence type="ECO:0000313" key="3">
    <source>
        <dbReference type="EMBL" id="CAF4220910.1"/>
    </source>
</evidence>
<dbReference type="EMBL" id="CAJOBA010049181">
    <property type="protein sequence ID" value="CAF4220910.1"/>
    <property type="molecule type" value="Genomic_DNA"/>
</dbReference>
<comment type="caution">
    <text evidence="3">The sequence shown here is derived from an EMBL/GenBank/DDBJ whole genome shotgun (WGS) entry which is preliminary data.</text>
</comment>
<reference evidence="3" key="1">
    <citation type="submission" date="2021-02" db="EMBL/GenBank/DDBJ databases">
        <authorList>
            <person name="Nowell W R."/>
        </authorList>
    </citation>
    <scope>NUCLEOTIDE SEQUENCE</scope>
</reference>
<evidence type="ECO:0000313" key="2">
    <source>
        <dbReference type="EMBL" id="CAF1419868.1"/>
    </source>
</evidence>
<name>A0A8S2SH69_9BILA</name>
<evidence type="ECO:0000259" key="1">
    <source>
        <dbReference type="Pfam" id="PF18738"/>
    </source>
</evidence>
<accession>A0A8S2SH69</accession>
<dbReference type="Proteomes" id="UP000677228">
    <property type="component" value="Unassembled WGS sequence"/>
</dbReference>
<dbReference type="AlphaFoldDB" id="A0A8S2SH69"/>
<sequence>MWDSSSKTSVRSGNSNDWDHTTLTTLLLNTSRLKTLNQIEEQQLDSEDKLLVQVREISGQLAHHPTRNVSGDEFNQLWQQLRSILVHFGEADSELDKLKDNIEVKSSIETTIDSGNVKEALPEHDRAIFY</sequence>
<gene>
    <name evidence="2" type="ORF">OVA965_LOCUS33653</name>
    <name evidence="3" type="ORF">TMI583_LOCUS34547</name>
</gene>
<dbReference type="InterPro" id="IPR041249">
    <property type="entry name" value="HEPN_DZIP3"/>
</dbReference>